<evidence type="ECO:0000256" key="1">
    <source>
        <dbReference type="ARBA" id="ARBA00006198"/>
    </source>
</evidence>
<keyword evidence="6" id="KW-0418">Kinase</keyword>
<keyword evidence="6" id="KW-0808">Transferase</keyword>
<dbReference type="InterPro" id="IPR002731">
    <property type="entry name" value="ATPase_BadF"/>
</dbReference>
<dbReference type="Gene3D" id="3.30.420.40">
    <property type="match status" value="1"/>
</dbReference>
<dbReference type="Pfam" id="PF01869">
    <property type="entry name" value="BcrAD_BadFG"/>
    <property type="match status" value="1"/>
</dbReference>
<dbReference type="EC" id="2.7.1.59" evidence="2"/>
<dbReference type="AlphaFoldDB" id="A0A8D8ZTE3"/>
<evidence type="ECO:0000256" key="3">
    <source>
        <dbReference type="ARBA" id="ARBA00014974"/>
    </source>
</evidence>
<name>A0A8D8ZTE3_9HEMI</name>
<dbReference type="InterPro" id="IPR039758">
    <property type="entry name" value="NAGK-like"/>
</dbReference>
<evidence type="ECO:0000256" key="2">
    <source>
        <dbReference type="ARBA" id="ARBA00012122"/>
    </source>
</evidence>
<dbReference type="SUPFAM" id="SSF53067">
    <property type="entry name" value="Actin-like ATPase domain"/>
    <property type="match status" value="2"/>
</dbReference>
<feature type="domain" description="ATPase BadF/BadG/BcrA/BcrD type" evidence="5">
    <location>
        <begin position="40"/>
        <end position="345"/>
    </location>
</feature>
<dbReference type="PANTHER" id="PTHR12862:SF0">
    <property type="entry name" value="N-ACETYL-D-GLUCOSAMINE KINASE"/>
    <property type="match status" value="1"/>
</dbReference>
<accession>A0A8D8ZTE3</accession>
<protein>
    <recommendedName>
        <fullName evidence="3">N-acetyl-D-glucosamine kinase</fullName>
        <ecNumber evidence="2">2.7.1.59</ecNumber>
    </recommendedName>
    <alternativeName>
        <fullName evidence="4">GlcNAc kinase</fullName>
    </alternativeName>
</protein>
<sequence>MKSYLWDTLSDCVSVYLVLFNCLQVTVQCKTIMSNDLFGGIEGGATRTSLVIYNGLGEKVVEHEVAESSNHWNMGMTECIYLLNQIVKDALKKSGKYPADTKLKCLGLCLSGCEEEETNAVLKQGLIKSHPNLAEDYIVCSDTIAPIAVAHGKGGAVIISGTGSNALLVNPSGKQARCGGWGHILGDEGSAYWIAYRAVKTCLDCDDDFEPLPPGATINATWNLVKSHFNIGNRSVGLQTSSDERGVHAPQDDDCNARRNEMFELLTPFYANFSKPKVAQLCQKLSVEARNGDVLCKHLFESAGVQLGKMVQSLYKNAEKPLLERPGGLPIVCSGSVWKSWDLVKPGFVKQLARTDRGVVVKEISLIKLKTGHATGAAYLAAKHINYPFPVKNNDTCYVFYNYTAASS</sequence>
<dbReference type="CDD" id="cd24078">
    <property type="entry name" value="ASKHA_NBD_NAGK_meta"/>
    <property type="match status" value="1"/>
</dbReference>
<dbReference type="GO" id="GO:0045127">
    <property type="term" value="F:N-acetylglucosamine kinase activity"/>
    <property type="evidence" value="ECO:0007669"/>
    <property type="project" value="UniProtKB-EC"/>
</dbReference>
<proteinExistence type="inferred from homology"/>
<evidence type="ECO:0000259" key="5">
    <source>
        <dbReference type="Pfam" id="PF01869"/>
    </source>
</evidence>
<reference evidence="6" key="1">
    <citation type="submission" date="2021-05" db="EMBL/GenBank/DDBJ databases">
        <authorList>
            <person name="Alioto T."/>
            <person name="Alioto T."/>
            <person name="Gomez Garrido J."/>
        </authorList>
    </citation>
    <scope>NUCLEOTIDE SEQUENCE</scope>
</reference>
<dbReference type="PANTHER" id="PTHR12862">
    <property type="entry name" value="BADF TYPE ATPASE DOMAIN-CONTAINING PROTEIN"/>
    <property type="match status" value="1"/>
</dbReference>
<organism evidence="6">
    <name type="scientific">Cacopsylla melanoneura</name>
    <dbReference type="NCBI Taxonomy" id="428564"/>
    <lineage>
        <taxon>Eukaryota</taxon>
        <taxon>Metazoa</taxon>
        <taxon>Ecdysozoa</taxon>
        <taxon>Arthropoda</taxon>
        <taxon>Hexapoda</taxon>
        <taxon>Insecta</taxon>
        <taxon>Pterygota</taxon>
        <taxon>Neoptera</taxon>
        <taxon>Paraneoptera</taxon>
        <taxon>Hemiptera</taxon>
        <taxon>Sternorrhyncha</taxon>
        <taxon>Psylloidea</taxon>
        <taxon>Psyllidae</taxon>
        <taxon>Psyllinae</taxon>
        <taxon>Cacopsylla</taxon>
    </lineage>
</organism>
<comment type="similarity">
    <text evidence="1">Belongs to the eukaryotic-type N-acetylglucosamine kinase family.</text>
</comment>
<dbReference type="EMBL" id="HBUF01536783">
    <property type="protein sequence ID" value="CAG6753558.1"/>
    <property type="molecule type" value="Transcribed_RNA"/>
</dbReference>
<dbReference type="InterPro" id="IPR043129">
    <property type="entry name" value="ATPase_NBD"/>
</dbReference>
<evidence type="ECO:0000256" key="4">
    <source>
        <dbReference type="ARBA" id="ARBA00031123"/>
    </source>
</evidence>
<evidence type="ECO:0000313" key="6">
    <source>
        <dbReference type="EMBL" id="CAG6753558.1"/>
    </source>
</evidence>